<dbReference type="AlphaFoldDB" id="F2PSJ5"/>
<evidence type="ECO:0000313" key="1">
    <source>
        <dbReference type="EMBL" id="EGE04774.1"/>
    </source>
</evidence>
<proteinExistence type="predicted"/>
<organism evidence="1 2">
    <name type="scientific">Trichophyton equinum (strain ATCC MYA-4606 / CBS 127.97)</name>
    <name type="common">Horse ringworm fungus</name>
    <dbReference type="NCBI Taxonomy" id="559882"/>
    <lineage>
        <taxon>Eukaryota</taxon>
        <taxon>Fungi</taxon>
        <taxon>Dikarya</taxon>
        <taxon>Ascomycota</taxon>
        <taxon>Pezizomycotina</taxon>
        <taxon>Eurotiomycetes</taxon>
        <taxon>Eurotiomycetidae</taxon>
        <taxon>Onygenales</taxon>
        <taxon>Arthrodermataceae</taxon>
        <taxon>Trichophyton</taxon>
    </lineage>
</organism>
<gene>
    <name evidence="1" type="ORF">TEQG_03947</name>
</gene>
<evidence type="ECO:0000313" key="2">
    <source>
        <dbReference type="Proteomes" id="UP000009169"/>
    </source>
</evidence>
<reference evidence="2" key="1">
    <citation type="journal article" date="2012" name="MBio">
        <title>Comparative genome analysis of Trichophyton rubrum and related dermatophytes reveals candidate genes involved in infection.</title>
        <authorList>
            <person name="Martinez D.A."/>
            <person name="Oliver B.G."/>
            <person name="Graeser Y."/>
            <person name="Goldberg J.M."/>
            <person name="Li W."/>
            <person name="Martinez-Rossi N.M."/>
            <person name="Monod M."/>
            <person name="Shelest E."/>
            <person name="Barton R.C."/>
            <person name="Birch E."/>
            <person name="Brakhage A.A."/>
            <person name="Chen Z."/>
            <person name="Gurr S.J."/>
            <person name="Heiman D."/>
            <person name="Heitman J."/>
            <person name="Kosti I."/>
            <person name="Rossi A."/>
            <person name="Saif S."/>
            <person name="Samalova M."/>
            <person name="Saunders C.W."/>
            <person name="Shea T."/>
            <person name="Summerbell R.C."/>
            <person name="Xu J."/>
            <person name="Young S."/>
            <person name="Zeng Q."/>
            <person name="Birren B.W."/>
            <person name="Cuomo C.A."/>
            <person name="White T.C."/>
        </authorList>
    </citation>
    <scope>NUCLEOTIDE SEQUENCE [LARGE SCALE GENOMIC DNA]</scope>
    <source>
        <strain evidence="2">ATCC MYA-4606 / CBS 127.97</strain>
    </source>
</reference>
<dbReference type="Proteomes" id="UP000009169">
    <property type="component" value="Unassembled WGS sequence"/>
</dbReference>
<name>F2PSJ5_TRIEC</name>
<dbReference type="HOGENOM" id="CLU_1225537_0_0_1"/>
<dbReference type="EMBL" id="DS995735">
    <property type="protein sequence ID" value="EGE04774.1"/>
    <property type="molecule type" value="Genomic_DNA"/>
</dbReference>
<dbReference type="VEuPathDB" id="FungiDB:TEQG_03947"/>
<sequence length="226" mass="25461">MKTFSSDDVRTGLRRLSCKTLLAILQRTCKLWEAEGKPGFNMSIARSANYARNTQRSWAGVGAVSHHLLPSAFPFPILRVKATGCIVLWASLFRQNPAETHFVIIRLARYRAGFRGIREEQSQTKDAVILCRHGHNQICHLARLALPSAPALTPYCVYAGGLCNPLTLAYPWIARRNQKLAIKKVSFRGSKTRQMDASRDYMVAQVPVGFGARKRKANKDIDYWKT</sequence>
<keyword evidence="2" id="KW-1185">Reference proteome</keyword>
<protein>
    <submittedName>
        <fullName evidence="1">Uncharacterized protein</fullName>
    </submittedName>
</protein>
<accession>F2PSJ5</accession>